<evidence type="ECO:0000256" key="1">
    <source>
        <dbReference type="SAM" id="Coils"/>
    </source>
</evidence>
<dbReference type="FunCoup" id="A2ESD1">
    <property type="interactions" value="287"/>
</dbReference>
<dbReference type="OrthoDB" id="2329734at2759"/>
<dbReference type="SMR" id="A2ESD1"/>
<protein>
    <submittedName>
        <fullName evidence="2">SNF7 family protein</fullName>
    </submittedName>
</protein>
<dbReference type="Pfam" id="PF03357">
    <property type="entry name" value="Snf7"/>
    <property type="match status" value="1"/>
</dbReference>
<dbReference type="VEuPathDB" id="TrichDB:TVAGG3_0883230"/>
<dbReference type="OMA" id="KILWEVT"/>
<dbReference type="RefSeq" id="XP_001316657.1">
    <property type="nucleotide sequence ID" value="XM_001316622.1"/>
</dbReference>
<dbReference type="GO" id="GO:0032509">
    <property type="term" value="P:endosome transport via multivesicular body sorting pathway"/>
    <property type="evidence" value="ECO:0000318"/>
    <property type="project" value="GO_Central"/>
</dbReference>
<reference evidence="2" key="2">
    <citation type="journal article" date="2007" name="Science">
        <title>Draft genome sequence of the sexually transmitted pathogen Trichomonas vaginalis.</title>
        <authorList>
            <person name="Carlton J.M."/>
            <person name="Hirt R.P."/>
            <person name="Silva J.C."/>
            <person name="Delcher A.L."/>
            <person name="Schatz M."/>
            <person name="Zhao Q."/>
            <person name="Wortman J.R."/>
            <person name="Bidwell S.L."/>
            <person name="Alsmark U.C.M."/>
            <person name="Besteiro S."/>
            <person name="Sicheritz-Ponten T."/>
            <person name="Noel C.J."/>
            <person name="Dacks J.B."/>
            <person name="Foster P.G."/>
            <person name="Simillion C."/>
            <person name="Van de Peer Y."/>
            <person name="Miranda-Saavedra D."/>
            <person name="Barton G.J."/>
            <person name="Westrop G.D."/>
            <person name="Mueller S."/>
            <person name="Dessi D."/>
            <person name="Fiori P.L."/>
            <person name="Ren Q."/>
            <person name="Paulsen I."/>
            <person name="Zhang H."/>
            <person name="Bastida-Corcuera F.D."/>
            <person name="Simoes-Barbosa A."/>
            <person name="Brown M.T."/>
            <person name="Hayes R.D."/>
            <person name="Mukherjee M."/>
            <person name="Okumura C.Y."/>
            <person name="Schneider R."/>
            <person name="Smith A.J."/>
            <person name="Vanacova S."/>
            <person name="Villalvazo M."/>
            <person name="Haas B.J."/>
            <person name="Pertea M."/>
            <person name="Feldblyum T.V."/>
            <person name="Utterback T.R."/>
            <person name="Shu C.L."/>
            <person name="Osoegawa K."/>
            <person name="de Jong P.J."/>
            <person name="Hrdy I."/>
            <person name="Horvathova L."/>
            <person name="Zubacova Z."/>
            <person name="Dolezal P."/>
            <person name="Malik S.B."/>
            <person name="Logsdon J.M. Jr."/>
            <person name="Henze K."/>
            <person name="Gupta A."/>
            <person name="Wang C.C."/>
            <person name="Dunne R.L."/>
            <person name="Upcroft J.A."/>
            <person name="Upcroft P."/>
            <person name="White O."/>
            <person name="Salzberg S.L."/>
            <person name="Tang P."/>
            <person name="Chiu C.-H."/>
            <person name="Lee Y.-S."/>
            <person name="Embley T.M."/>
            <person name="Coombs G.H."/>
            <person name="Mottram J.C."/>
            <person name="Tachezy J."/>
            <person name="Fraser-Liggett C.M."/>
            <person name="Johnson P.J."/>
        </authorList>
    </citation>
    <scope>NUCLEOTIDE SEQUENCE [LARGE SCALE GENOMIC DNA]</scope>
    <source>
        <strain evidence="2">G3</strain>
    </source>
</reference>
<dbReference type="eggNOG" id="KOG3229">
    <property type="taxonomic scope" value="Eukaryota"/>
</dbReference>
<dbReference type="VEuPathDB" id="TrichDB:TVAG_396200"/>
<dbReference type="InterPro" id="IPR005024">
    <property type="entry name" value="Snf7_fam"/>
</dbReference>
<feature type="coiled-coil region" evidence="1">
    <location>
        <begin position="17"/>
        <end position="87"/>
    </location>
</feature>
<evidence type="ECO:0000313" key="3">
    <source>
        <dbReference type="Proteomes" id="UP000001542"/>
    </source>
</evidence>
<dbReference type="InParanoid" id="A2ESD1"/>
<dbReference type="PANTHER" id="PTHR10476">
    <property type="entry name" value="CHARGED MULTIVESICULAR BODY PROTEIN"/>
    <property type="match status" value="1"/>
</dbReference>
<organism evidence="2 3">
    <name type="scientific">Trichomonas vaginalis (strain ATCC PRA-98 / G3)</name>
    <dbReference type="NCBI Taxonomy" id="412133"/>
    <lineage>
        <taxon>Eukaryota</taxon>
        <taxon>Metamonada</taxon>
        <taxon>Parabasalia</taxon>
        <taxon>Trichomonadida</taxon>
        <taxon>Trichomonadidae</taxon>
        <taxon>Trichomonas</taxon>
    </lineage>
</organism>
<accession>A2ESD1</accession>
<dbReference type="AlphaFoldDB" id="A2ESD1"/>
<dbReference type="Proteomes" id="UP000001542">
    <property type="component" value="Unassembled WGS sequence"/>
</dbReference>
<dbReference type="GO" id="GO:0000815">
    <property type="term" value="C:ESCRT III complex"/>
    <property type="evidence" value="ECO:0000318"/>
    <property type="project" value="GO_Central"/>
</dbReference>
<gene>
    <name evidence="2" type="ORF">TVAG_396200</name>
</gene>
<proteinExistence type="predicted"/>
<dbReference type="GO" id="GO:0015031">
    <property type="term" value="P:protein transport"/>
    <property type="evidence" value="ECO:0000318"/>
    <property type="project" value="GO_Central"/>
</dbReference>
<dbReference type="GO" id="GO:0045324">
    <property type="term" value="P:late endosome to vacuole transport"/>
    <property type="evidence" value="ECO:0000318"/>
    <property type="project" value="GO_Central"/>
</dbReference>
<sequence>MFGKKKVDPKEQAKAWKSDLRGQVRELNKQMRHIEMEETKIQNKVKTMMKQGHGDMVEPLVKELVQSKKAKSKILKTRTQLESIERQIDLQMAQVKVCGAFSKSAEVTHALNSLVRLPELNATMMKLQGEMQKAGMIEEQMDSTMEAVQEDDEDPELATRIAFNQIAQEINGQAGTTKVPLKQIDPEELEAEPEVAAMMAK</sequence>
<reference evidence="2" key="1">
    <citation type="submission" date="2006-10" db="EMBL/GenBank/DDBJ databases">
        <authorList>
            <person name="Amadeo P."/>
            <person name="Zhao Q."/>
            <person name="Wortman J."/>
            <person name="Fraser-Liggett C."/>
            <person name="Carlton J."/>
        </authorList>
    </citation>
    <scope>NUCLEOTIDE SEQUENCE</scope>
    <source>
        <strain evidence="2">G3</strain>
    </source>
</reference>
<dbReference type="EMBL" id="DS113475">
    <property type="protein sequence ID" value="EAY04434.1"/>
    <property type="molecule type" value="Genomic_DNA"/>
</dbReference>
<evidence type="ECO:0000313" key="2">
    <source>
        <dbReference type="EMBL" id="EAY04434.1"/>
    </source>
</evidence>
<dbReference type="Gene3D" id="6.10.140.1230">
    <property type="match status" value="1"/>
</dbReference>
<dbReference type="GO" id="GO:0005771">
    <property type="term" value="C:multivesicular body"/>
    <property type="evidence" value="ECO:0000318"/>
    <property type="project" value="GO_Central"/>
</dbReference>
<name>A2ESD1_TRIV3</name>
<keyword evidence="3" id="KW-1185">Reference proteome</keyword>
<dbReference type="KEGG" id="tva:4762294"/>
<dbReference type="STRING" id="5722.A2ESD1"/>
<keyword evidence="1" id="KW-0175">Coiled coil</keyword>